<dbReference type="GO" id="GO:0030170">
    <property type="term" value="F:pyridoxal phosphate binding"/>
    <property type="evidence" value="ECO:0007669"/>
    <property type="project" value="InterPro"/>
</dbReference>
<dbReference type="PANTHER" id="PTHR14237:SF19">
    <property type="entry name" value="MITOCHONDRIAL AMIDOXIME REDUCING COMPONENT 1"/>
    <property type="match status" value="1"/>
</dbReference>
<dbReference type="InterPro" id="IPR005302">
    <property type="entry name" value="MoCF_Sase_C"/>
</dbReference>
<dbReference type="PANTHER" id="PTHR14237">
    <property type="entry name" value="MOLYBDOPTERIN COFACTOR SULFURASE MOSC"/>
    <property type="match status" value="1"/>
</dbReference>
<proteinExistence type="predicted"/>
<evidence type="ECO:0000313" key="3">
    <source>
        <dbReference type="EMBL" id="TNN44555.1"/>
    </source>
</evidence>
<evidence type="ECO:0000259" key="2">
    <source>
        <dbReference type="PROSITE" id="PS51340"/>
    </source>
</evidence>
<reference evidence="3 4" key="1">
    <citation type="submission" date="2019-03" db="EMBL/GenBank/DDBJ databases">
        <title>First draft genome of Liparis tanakae, snailfish: a comprehensive survey of snailfish specific genes.</title>
        <authorList>
            <person name="Kim W."/>
            <person name="Song I."/>
            <person name="Jeong J.-H."/>
            <person name="Kim D."/>
            <person name="Kim S."/>
            <person name="Ryu S."/>
            <person name="Song J.Y."/>
            <person name="Lee S.K."/>
        </authorList>
    </citation>
    <scope>NUCLEOTIDE SEQUENCE [LARGE SCALE GENOMIC DNA]</scope>
    <source>
        <tissue evidence="3">Muscle</tissue>
    </source>
</reference>
<comment type="caution">
    <text evidence="3">The sequence shown here is derived from an EMBL/GenBank/DDBJ whole genome shotgun (WGS) entry which is preliminary data.</text>
</comment>
<name>A0A4Z2FUM6_9TELE</name>
<dbReference type="Proteomes" id="UP000314294">
    <property type="component" value="Unassembled WGS sequence"/>
</dbReference>
<evidence type="ECO:0000256" key="1">
    <source>
        <dbReference type="SAM" id="MobiDB-lite"/>
    </source>
</evidence>
<dbReference type="AlphaFoldDB" id="A0A4Z2FUM6"/>
<dbReference type="Pfam" id="PF03476">
    <property type="entry name" value="MOSC_N"/>
    <property type="match status" value="1"/>
</dbReference>
<sequence>MSTFRDCQKFLSFVAECFVDKPVTVDRARLGRLAGGAEPRGGDRDEPPEDAAPRGTGDEGAGPAEASPRGVGRRASSGHKEAYTLTNIYIYPVKSCAAFEVQDWPLGPLGLLHDRGWMVVNGNGVCLSQKRETRLCLVRPRVLLPSNELLLQAPGMETLSVPLEDETLGSDRVCQSKVCGDRVQAVDCGGAAASWLSHFLGQPCRLIRQSPDSIRDMKKRPSGAATSSPLSLVNEAQYLLISRASVELLLTLTGSSQGGAAAERLLDTQNAIGRFRANLVIAGGEAFEEDGRSHFVIGDTRFAVAGQCGRCQMIGVDQETGAKTKEPLTSLSAYREGKVTFGVYLTHEPPEGPGHAVRVLSAGSAVQPEPRGS</sequence>
<dbReference type="EMBL" id="SRLO01000896">
    <property type="protein sequence ID" value="TNN44555.1"/>
    <property type="molecule type" value="Genomic_DNA"/>
</dbReference>
<dbReference type="InterPro" id="IPR011037">
    <property type="entry name" value="Pyrv_Knase-like_insert_dom_sf"/>
</dbReference>
<dbReference type="GO" id="GO:0030151">
    <property type="term" value="F:molybdenum ion binding"/>
    <property type="evidence" value="ECO:0007669"/>
    <property type="project" value="InterPro"/>
</dbReference>
<dbReference type="PROSITE" id="PS51340">
    <property type="entry name" value="MOSC"/>
    <property type="match status" value="1"/>
</dbReference>
<keyword evidence="4" id="KW-1185">Reference proteome</keyword>
<feature type="region of interest" description="Disordered" evidence="1">
    <location>
        <begin position="30"/>
        <end position="77"/>
    </location>
</feature>
<gene>
    <name evidence="3" type="primary">mocos_1</name>
    <name evidence="3" type="ORF">EYF80_045229</name>
</gene>
<accession>A0A4Z2FUM6</accession>
<dbReference type="SUPFAM" id="SSF141673">
    <property type="entry name" value="MOSC N-terminal domain-like"/>
    <property type="match status" value="1"/>
</dbReference>
<protein>
    <submittedName>
        <fullName evidence="3">Molybdenum cofactor sulfurase</fullName>
    </submittedName>
</protein>
<dbReference type="InterPro" id="IPR005303">
    <property type="entry name" value="MOCOS_middle"/>
</dbReference>
<feature type="domain" description="MOSC" evidence="2">
    <location>
        <begin position="204"/>
        <end position="369"/>
    </location>
</feature>
<dbReference type="SUPFAM" id="SSF50800">
    <property type="entry name" value="PK beta-barrel domain-like"/>
    <property type="match status" value="1"/>
</dbReference>
<dbReference type="Pfam" id="PF03473">
    <property type="entry name" value="MOSC"/>
    <property type="match status" value="1"/>
</dbReference>
<dbReference type="GO" id="GO:0003824">
    <property type="term" value="F:catalytic activity"/>
    <property type="evidence" value="ECO:0007669"/>
    <property type="project" value="InterPro"/>
</dbReference>
<evidence type="ECO:0000313" key="4">
    <source>
        <dbReference type="Proteomes" id="UP000314294"/>
    </source>
</evidence>
<dbReference type="OrthoDB" id="420046at2759"/>
<organism evidence="3 4">
    <name type="scientific">Liparis tanakae</name>
    <name type="common">Tanaka's snailfish</name>
    <dbReference type="NCBI Taxonomy" id="230148"/>
    <lineage>
        <taxon>Eukaryota</taxon>
        <taxon>Metazoa</taxon>
        <taxon>Chordata</taxon>
        <taxon>Craniata</taxon>
        <taxon>Vertebrata</taxon>
        <taxon>Euteleostomi</taxon>
        <taxon>Actinopterygii</taxon>
        <taxon>Neopterygii</taxon>
        <taxon>Teleostei</taxon>
        <taxon>Neoteleostei</taxon>
        <taxon>Acanthomorphata</taxon>
        <taxon>Eupercaria</taxon>
        <taxon>Perciformes</taxon>
        <taxon>Cottioidei</taxon>
        <taxon>Cottales</taxon>
        <taxon>Liparidae</taxon>
        <taxon>Liparis</taxon>
    </lineage>
</organism>